<dbReference type="InterPro" id="IPR010987">
    <property type="entry name" value="Glutathione-S-Trfase_C-like"/>
</dbReference>
<dbReference type="SUPFAM" id="SSF47616">
    <property type="entry name" value="GST C-terminal domain-like"/>
    <property type="match status" value="1"/>
</dbReference>
<dbReference type="InterPro" id="IPR045073">
    <property type="entry name" value="Omega/Tau-like"/>
</dbReference>
<dbReference type="InterPro" id="IPR045074">
    <property type="entry name" value="GST_C_Tau"/>
</dbReference>
<evidence type="ECO:0000259" key="1">
    <source>
        <dbReference type="PROSITE" id="PS50405"/>
    </source>
</evidence>
<feature type="domain" description="GST C-terminal" evidence="1">
    <location>
        <begin position="1"/>
        <end position="109"/>
    </location>
</feature>
<dbReference type="EMBL" id="PDCK01000042">
    <property type="protein sequence ID" value="PRQ37221.1"/>
    <property type="molecule type" value="Genomic_DNA"/>
</dbReference>
<dbReference type="Gene3D" id="1.20.1050.10">
    <property type="match status" value="1"/>
</dbReference>
<dbReference type="GO" id="GO:0006749">
    <property type="term" value="P:glutathione metabolic process"/>
    <property type="evidence" value="ECO:0007669"/>
    <property type="project" value="InterPro"/>
</dbReference>
<sequence>MKIFPPIVDALCSEGKEQEEAIVKARENLKYLQEELKGKKFFAGKQIGFADIALRWLAHHENVFEEEAASMKLIAEAEFPLLSQWQKTLSDAPIFKENWPPKDKLVTKFQAIHEHELVKKLKKGAPK</sequence>
<dbReference type="InterPro" id="IPR036282">
    <property type="entry name" value="Glutathione-S-Trfase_C_sf"/>
</dbReference>
<proteinExistence type="predicted"/>
<dbReference type="STRING" id="74649.A0A2P6QSQ9"/>
<dbReference type="CDD" id="cd03185">
    <property type="entry name" value="GST_C_Tau"/>
    <property type="match status" value="1"/>
</dbReference>
<reference evidence="2 3" key="1">
    <citation type="journal article" date="2018" name="Nat. Genet.">
        <title>The Rosa genome provides new insights in the design of modern roses.</title>
        <authorList>
            <person name="Bendahmane M."/>
        </authorList>
    </citation>
    <scope>NUCLEOTIDE SEQUENCE [LARGE SCALE GENOMIC DNA]</scope>
    <source>
        <strain evidence="3">cv. Old Blush</strain>
    </source>
</reference>
<keyword evidence="2" id="KW-0808">Transferase</keyword>
<dbReference type="PANTHER" id="PTHR11260">
    <property type="entry name" value="GLUTATHIONE S-TRANSFERASE, GST, SUPERFAMILY, GST DOMAIN CONTAINING"/>
    <property type="match status" value="1"/>
</dbReference>
<evidence type="ECO:0000313" key="2">
    <source>
        <dbReference type="EMBL" id="PRQ37221.1"/>
    </source>
</evidence>
<comment type="caution">
    <text evidence="2">The sequence shown here is derived from an EMBL/GenBank/DDBJ whole genome shotgun (WGS) entry which is preliminary data.</text>
</comment>
<dbReference type="AlphaFoldDB" id="A0A2P6QSQ9"/>
<evidence type="ECO:0000313" key="3">
    <source>
        <dbReference type="Proteomes" id="UP000238479"/>
    </source>
</evidence>
<dbReference type="Proteomes" id="UP000238479">
    <property type="component" value="Chromosome 4"/>
</dbReference>
<accession>A0A2P6QSQ9</accession>
<dbReference type="PANTHER" id="PTHR11260:SF762">
    <property type="entry name" value="GLUTATHIONE TRANSFERASE"/>
    <property type="match status" value="1"/>
</dbReference>
<dbReference type="Gramene" id="PRQ37221">
    <property type="protein sequence ID" value="PRQ37221"/>
    <property type="gene ID" value="RchiOBHm_Chr4g0400161"/>
</dbReference>
<dbReference type="GO" id="GO:0005737">
    <property type="term" value="C:cytoplasm"/>
    <property type="evidence" value="ECO:0007669"/>
    <property type="project" value="TreeGrafter"/>
</dbReference>
<gene>
    <name evidence="2" type="ORF">RchiOBHm_Chr4g0400161</name>
</gene>
<protein>
    <submittedName>
        <fullName evidence="2">Putative glutathione transferase</fullName>
        <ecNumber evidence="2">2.5.1.18</ecNumber>
    </submittedName>
</protein>
<dbReference type="OMA" id="HENVFEE"/>
<dbReference type="PROSITE" id="PS50405">
    <property type="entry name" value="GST_CTER"/>
    <property type="match status" value="1"/>
</dbReference>
<dbReference type="EC" id="2.5.1.18" evidence="2"/>
<dbReference type="GO" id="GO:0004364">
    <property type="term" value="F:glutathione transferase activity"/>
    <property type="evidence" value="ECO:0007669"/>
    <property type="project" value="UniProtKB-EC"/>
</dbReference>
<dbReference type="InterPro" id="IPR004046">
    <property type="entry name" value="GST_C"/>
</dbReference>
<dbReference type="Pfam" id="PF00043">
    <property type="entry name" value="GST_C"/>
    <property type="match status" value="1"/>
</dbReference>
<name>A0A2P6QSQ9_ROSCH</name>
<organism evidence="2 3">
    <name type="scientific">Rosa chinensis</name>
    <name type="common">China rose</name>
    <dbReference type="NCBI Taxonomy" id="74649"/>
    <lineage>
        <taxon>Eukaryota</taxon>
        <taxon>Viridiplantae</taxon>
        <taxon>Streptophyta</taxon>
        <taxon>Embryophyta</taxon>
        <taxon>Tracheophyta</taxon>
        <taxon>Spermatophyta</taxon>
        <taxon>Magnoliopsida</taxon>
        <taxon>eudicotyledons</taxon>
        <taxon>Gunneridae</taxon>
        <taxon>Pentapetalae</taxon>
        <taxon>rosids</taxon>
        <taxon>fabids</taxon>
        <taxon>Rosales</taxon>
        <taxon>Rosaceae</taxon>
        <taxon>Rosoideae</taxon>
        <taxon>Rosoideae incertae sedis</taxon>
        <taxon>Rosa</taxon>
    </lineage>
</organism>
<keyword evidence="3" id="KW-1185">Reference proteome</keyword>